<feature type="compositionally biased region" description="Low complexity" evidence="1">
    <location>
        <begin position="23"/>
        <end position="35"/>
    </location>
</feature>
<sequence length="84" mass="8434">MATGDATATGDVTATAECRWDGDAATGRRGAVRGLARGDGGMTATGDAMAMGRDARRGARGARRRRDGDDDGDTSGSGQGEEEG</sequence>
<reference evidence="3" key="1">
    <citation type="journal article" date="2005" name="Nature">
        <title>The map-based sequence of the rice genome.</title>
        <authorList>
            <consortium name="International rice genome sequencing project (IRGSP)"/>
            <person name="Matsumoto T."/>
            <person name="Wu J."/>
            <person name="Kanamori H."/>
            <person name="Katayose Y."/>
            <person name="Fujisawa M."/>
            <person name="Namiki N."/>
            <person name="Mizuno H."/>
            <person name="Yamamoto K."/>
            <person name="Antonio B.A."/>
            <person name="Baba T."/>
            <person name="Sakata K."/>
            <person name="Nagamura Y."/>
            <person name="Aoki H."/>
            <person name="Arikawa K."/>
            <person name="Arita K."/>
            <person name="Bito T."/>
            <person name="Chiden Y."/>
            <person name="Fujitsuka N."/>
            <person name="Fukunaka R."/>
            <person name="Hamada M."/>
            <person name="Harada C."/>
            <person name="Hayashi A."/>
            <person name="Hijishita S."/>
            <person name="Honda M."/>
            <person name="Hosokawa S."/>
            <person name="Ichikawa Y."/>
            <person name="Idonuma A."/>
            <person name="Iijima M."/>
            <person name="Ikeda M."/>
            <person name="Ikeno M."/>
            <person name="Ito K."/>
            <person name="Ito S."/>
            <person name="Ito T."/>
            <person name="Ito Y."/>
            <person name="Ito Y."/>
            <person name="Iwabuchi A."/>
            <person name="Kamiya K."/>
            <person name="Karasawa W."/>
            <person name="Kurita K."/>
            <person name="Katagiri S."/>
            <person name="Kikuta A."/>
            <person name="Kobayashi H."/>
            <person name="Kobayashi N."/>
            <person name="Machita K."/>
            <person name="Maehara T."/>
            <person name="Masukawa M."/>
            <person name="Mizubayashi T."/>
            <person name="Mukai Y."/>
            <person name="Nagasaki H."/>
            <person name="Nagata Y."/>
            <person name="Naito S."/>
            <person name="Nakashima M."/>
            <person name="Nakama Y."/>
            <person name="Nakamichi Y."/>
            <person name="Nakamura M."/>
            <person name="Meguro A."/>
            <person name="Negishi M."/>
            <person name="Ohta I."/>
            <person name="Ohta T."/>
            <person name="Okamoto M."/>
            <person name="Ono N."/>
            <person name="Saji S."/>
            <person name="Sakaguchi M."/>
            <person name="Sakai K."/>
            <person name="Shibata M."/>
            <person name="Shimokawa T."/>
            <person name="Song J."/>
            <person name="Takazaki Y."/>
            <person name="Terasawa K."/>
            <person name="Tsugane M."/>
            <person name="Tsuji K."/>
            <person name="Ueda S."/>
            <person name="Waki K."/>
            <person name="Yamagata H."/>
            <person name="Yamamoto M."/>
            <person name="Yamamoto S."/>
            <person name="Yamane H."/>
            <person name="Yoshiki S."/>
            <person name="Yoshihara R."/>
            <person name="Yukawa K."/>
            <person name="Zhong H."/>
            <person name="Yano M."/>
            <person name="Yuan Q."/>
            <person name="Ouyang S."/>
            <person name="Liu J."/>
            <person name="Jones K.M."/>
            <person name="Gansberger K."/>
            <person name="Moffat K."/>
            <person name="Hill J."/>
            <person name="Bera J."/>
            <person name="Fadrosh D."/>
            <person name="Jin S."/>
            <person name="Johri S."/>
            <person name="Kim M."/>
            <person name="Overton L."/>
            <person name="Reardon M."/>
            <person name="Tsitrin T."/>
            <person name="Vuong H."/>
            <person name="Weaver B."/>
            <person name="Ciecko A."/>
            <person name="Tallon L."/>
            <person name="Jackson J."/>
            <person name="Pai G."/>
            <person name="Aken S.V."/>
            <person name="Utterback T."/>
            <person name="Reidmuller S."/>
            <person name="Feldblyum T."/>
            <person name="Hsiao J."/>
            <person name="Zismann V."/>
            <person name="Iobst S."/>
            <person name="de Vazeille A.R."/>
            <person name="Buell C.R."/>
            <person name="Ying K."/>
            <person name="Li Y."/>
            <person name="Lu T."/>
            <person name="Huang Y."/>
            <person name="Zhao Q."/>
            <person name="Feng Q."/>
            <person name="Zhang L."/>
            <person name="Zhu J."/>
            <person name="Weng Q."/>
            <person name="Mu J."/>
            <person name="Lu Y."/>
            <person name="Fan D."/>
            <person name="Liu Y."/>
            <person name="Guan J."/>
            <person name="Zhang Y."/>
            <person name="Yu S."/>
            <person name="Liu X."/>
            <person name="Zhang Y."/>
            <person name="Hong G."/>
            <person name="Han B."/>
            <person name="Choisne N."/>
            <person name="Demange N."/>
            <person name="Orjeda G."/>
            <person name="Samain S."/>
            <person name="Cattolico L."/>
            <person name="Pelletier E."/>
            <person name="Couloux A."/>
            <person name="Segurens B."/>
            <person name="Wincker P."/>
            <person name="D'Hont A."/>
            <person name="Scarpelli C."/>
            <person name="Weissenbach J."/>
            <person name="Salanoubat M."/>
            <person name="Quetier F."/>
            <person name="Yu Y."/>
            <person name="Kim H.R."/>
            <person name="Rambo T."/>
            <person name="Currie J."/>
            <person name="Collura K."/>
            <person name="Luo M."/>
            <person name="Yang T."/>
            <person name="Ammiraju J.S.S."/>
            <person name="Engler F."/>
            <person name="Soderlund C."/>
            <person name="Wing R.A."/>
            <person name="Palmer L.E."/>
            <person name="de la Bastide M."/>
            <person name="Spiegel L."/>
            <person name="Nascimento L."/>
            <person name="Zutavern T."/>
            <person name="O'Shaughnessy A."/>
            <person name="Dike S."/>
            <person name="Dedhia N."/>
            <person name="Preston R."/>
            <person name="Balija V."/>
            <person name="McCombie W.R."/>
            <person name="Chow T."/>
            <person name="Chen H."/>
            <person name="Chung M."/>
            <person name="Chen C."/>
            <person name="Shaw J."/>
            <person name="Wu H."/>
            <person name="Hsiao K."/>
            <person name="Chao Y."/>
            <person name="Chu M."/>
            <person name="Cheng C."/>
            <person name="Hour A."/>
            <person name="Lee P."/>
            <person name="Lin S."/>
            <person name="Lin Y."/>
            <person name="Liou J."/>
            <person name="Liu S."/>
            <person name="Hsing Y."/>
            <person name="Raghuvanshi S."/>
            <person name="Mohanty A."/>
            <person name="Bharti A.K."/>
            <person name="Gaur A."/>
            <person name="Gupta V."/>
            <person name="Kumar D."/>
            <person name="Ravi V."/>
            <person name="Vij S."/>
            <person name="Kapur A."/>
            <person name="Khurana P."/>
            <person name="Khurana P."/>
            <person name="Khurana J.P."/>
            <person name="Tyagi A.K."/>
            <person name="Gaikwad K."/>
            <person name="Singh A."/>
            <person name="Dalal V."/>
            <person name="Srivastava S."/>
            <person name="Dixit A."/>
            <person name="Pal A.K."/>
            <person name="Ghazi I.A."/>
            <person name="Yadav M."/>
            <person name="Pandit A."/>
            <person name="Bhargava A."/>
            <person name="Sureshbabu K."/>
            <person name="Batra K."/>
            <person name="Sharma T.R."/>
            <person name="Mohapatra T."/>
            <person name="Singh N.K."/>
            <person name="Messing J."/>
            <person name="Nelson A.B."/>
            <person name="Fuks G."/>
            <person name="Kavchok S."/>
            <person name="Keizer G."/>
            <person name="Linton E."/>
            <person name="Llaca V."/>
            <person name="Song R."/>
            <person name="Tanyolac B."/>
            <person name="Young S."/>
            <person name="Ho-Il K."/>
            <person name="Hahn J.H."/>
            <person name="Sangsakoo G."/>
            <person name="Vanavichit A."/>
            <person name="de Mattos Luiz.A.T."/>
            <person name="Zimmer P.D."/>
            <person name="Malone G."/>
            <person name="Dellagostin O."/>
            <person name="de Oliveira A.C."/>
            <person name="Bevan M."/>
            <person name="Bancroft I."/>
            <person name="Minx P."/>
            <person name="Cordum H."/>
            <person name="Wilson R."/>
            <person name="Cheng Z."/>
            <person name="Jin W."/>
            <person name="Jiang J."/>
            <person name="Leong S.A."/>
            <person name="Iwama H."/>
            <person name="Gojobori T."/>
            <person name="Itoh T."/>
            <person name="Niimura Y."/>
            <person name="Fujii Y."/>
            <person name="Habara T."/>
            <person name="Sakai H."/>
            <person name="Sato Y."/>
            <person name="Wilson G."/>
            <person name="Kumar K."/>
            <person name="McCouch S."/>
            <person name="Juretic N."/>
            <person name="Hoen D."/>
            <person name="Wright S."/>
            <person name="Bruskiewich R."/>
            <person name="Bureau T."/>
            <person name="Miyao A."/>
            <person name="Hirochika H."/>
            <person name="Nishikawa T."/>
            <person name="Kadowaki K."/>
            <person name="Sugiura M."/>
            <person name="Burr B."/>
            <person name="Sasaki T."/>
        </authorList>
    </citation>
    <scope>NUCLEOTIDE SEQUENCE [LARGE SCALE GENOMIC DNA]</scope>
    <source>
        <strain evidence="3">cv. Nipponbare</strain>
    </source>
</reference>
<dbReference type="AlphaFoldDB" id="Q6Z450"/>
<accession>Q6Z450</accession>
<feature type="compositionally biased region" description="Gly residues" evidence="1">
    <location>
        <begin position="75"/>
        <end position="84"/>
    </location>
</feature>
<dbReference type="Proteomes" id="UP000000763">
    <property type="component" value="Chromosome 7"/>
</dbReference>
<protein>
    <submittedName>
        <fullName evidence="2">Uncharacterized protein</fullName>
    </submittedName>
</protein>
<dbReference type="EMBL" id="AP005189">
    <property type="protein sequence ID" value="BAC84019.1"/>
    <property type="molecule type" value="Genomic_DNA"/>
</dbReference>
<evidence type="ECO:0000313" key="2">
    <source>
        <dbReference type="EMBL" id="BAC84019.1"/>
    </source>
</evidence>
<reference evidence="3" key="2">
    <citation type="journal article" date="2008" name="Nucleic Acids Res.">
        <title>The rice annotation project database (RAP-DB): 2008 update.</title>
        <authorList>
            <consortium name="The rice annotation project (RAP)"/>
        </authorList>
    </citation>
    <scope>GENOME REANNOTATION</scope>
    <source>
        <strain evidence="3">cv. Nipponbare</strain>
    </source>
</reference>
<proteinExistence type="predicted"/>
<evidence type="ECO:0000256" key="1">
    <source>
        <dbReference type="SAM" id="MobiDB-lite"/>
    </source>
</evidence>
<feature type="region of interest" description="Disordered" evidence="1">
    <location>
        <begin position="21"/>
        <end position="84"/>
    </location>
</feature>
<gene>
    <name evidence="2" type="primary">P0474B11.21</name>
</gene>
<evidence type="ECO:0000313" key="3">
    <source>
        <dbReference type="Proteomes" id="UP000000763"/>
    </source>
</evidence>
<name>Q6Z450_ORYSJ</name>
<organism evidence="2 3">
    <name type="scientific">Oryza sativa subsp. japonica</name>
    <name type="common">Rice</name>
    <dbReference type="NCBI Taxonomy" id="39947"/>
    <lineage>
        <taxon>Eukaryota</taxon>
        <taxon>Viridiplantae</taxon>
        <taxon>Streptophyta</taxon>
        <taxon>Embryophyta</taxon>
        <taxon>Tracheophyta</taxon>
        <taxon>Spermatophyta</taxon>
        <taxon>Magnoliopsida</taxon>
        <taxon>Liliopsida</taxon>
        <taxon>Poales</taxon>
        <taxon>Poaceae</taxon>
        <taxon>BOP clade</taxon>
        <taxon>Oryzoideae</taxon>
        <taxon>Oryzeae</taxon>
        <taxon>Oryzinae</taxon>
        <taxon>Oryza</taxon>
        <taxon>Oryza sativa</taxon>
    </lineage>
</organism>